<evidence type="ECO:0000313" key="2">
    <source>
        <dbReference type="Proteomes" id="UP000475117"/>
    </source>
</evidence>
<gene>
    <name evidence="1" type="ORF">G3M56_012840</name>
</gene>
<reference evidence="1 2" key="1">
    <citation type="submission" date="2020-12" db="EMBL/GenBank/DDBJ databases">
        <title>Sulforoseuscoccus oceanibium gen. nov., sp. nov., a representative of the phylum Verrucomicrobia with special cytoplasmic membrane, and proposal of Sulforoseuscoccusaceae fam. nov.</title>
        <authorList>
            <person name="Xi F."/>
        </authorList>
    </citation>
    <scope>NUCLEOTIDE SEQUENCE [LARGE SCALE GENOMIC DNA]</scope>
    <source>
        <strain evidence="1 2">T37</strain>
    </source>
</reference>
<dbReference type="AlphaFoldDB" id="A0A6B3LCI8"/>
<name>A0A6B3LCI8_9BACT</name>
<accession>A0A6B3LCI8</accession>
<protein>
    <submittedName>
        <fullName evidence="1">Uncharacterized protein</fullName>
    </submittedName>
</protein>
<dbReference type="KEGG" id="soa:G3M56_012840"/>
<proteinExistence type="predicted"/>
<dbReference type="RefSeq" id="WP_164365149.1">
    <property type="nucleotide sequence ID" value="NZ_CP066776.1"/>
</dbReference>
<keyword evidence="2" id="KW-1185">Reference proteome</keyword>
<sequence>MVGKAGDDEIARFGSLTKEHVLLSLGLRSELGAGQQAPHEITLNRDTILANAIPGRRFDPASTRKGYLYVDTWHIIGPWDVDGRIGPYQRIDFSRIYPPEQDVNLDALYGSGKTHRVYDDERGYFGRDQLSGRLKWKFYQSPTVEVRIPREQLANDALYFAYTEVYCENDTVMNLAFASDDAARIRINGEIVFEDHLLSPYELSEEIRQVQFKKGYNKILVRLVNGPGPARFSMLLLPNES</sequence>
<organism evidence="1 2">
    <name type="scientific">Sulfuriroseicoccus oceanibius</name>
    <dbReference type="NCBI Taxonomy" id="2707525"/>
    <lineage>
        <taxon>Bacteria</taxon>
        <taxon>Pseudomonadati</taxon>
        <taxon>Verrucomicrobiota</taxon>
        <taxon>Verrucomicrobiia</taxon>
        <taxon>Verrucomicrobiales</taxon>
        <taxon>Verrucomicrobiaceae</taxon>
        <taxon>Sulfuriroseicoccus</taxon>
    </lineage>
</organism>
<dbReference type="Proteomes" id="UP000475117">
    <property type="component" value="Chromosome"/>
</dbReference>
<dbReference type="EMBL" id="CP066776">
    <property type="protein sequence ID" value="QQL44748.1"/>
    <property type="molecule type" value="Genomic_DNA"/>
</dbReference>
<evidence type="ECO:0000313" key="1">
    <source>
        <dbReference type="EMBL" id="QQL44748.1"/>
    </source>
</evidence>